<feature type="transmembrane region" description="Helical" evidence="1">
    <location>
        <begin position="146"/>
        <end position="170"/>
    </location>
</feature>
<evidence type="ECO:0000256" key="2">
    <source>
        <dbReference type="SAM" id="SignalP"/>
    </source>
</evidence>
<comment type="caution">
    <text evidence="3">The sequence shown here is derived from an EMBL/GenBank/DDBJ whole genome shotgun (WGS) entry which is preliminary data.</text>
</comment>
<keyword evidence="1" id="KW-0472">Membrane</keyword>
<reference evidence="3 4" key="1">
    <citation type="journal article" date="2016" name="Nat. Commun.">
        <title>Extremotolerant tardigrade genome and improved radiotolerance of human cultured cells by tardigrade-unique protein.</title>
        <authorList>
            <person name="Hashimoto T."/>
            <person name="Horikawa D.D."/>
            <person name="Saito Y."/>
            <person name="Kuwahara H."/>
            <person name="Kozuka-Hata H."/>
            <person name="Shin-I T."/>
            <person name="Minakuchi Y."/>
            <person name="Ohishi K."/>
            <person name="Motoyama A."/>
            <person name="Aizu T."/>
            <person name="Enomoto A."/>
            <person name="Kondo K."/>
            <person name="Tanaka S."/>
            <person name="Hara Y."/>
            <person name="Koshikawa S."/>
            <person name="Sagara H."/>
            <person name="Miura T."/>
            <person name="Yokobori S."/>
            <person name="Miyagawa K."/>
            <person name="Suzuki Y."/>
            <person name="Kubo T."/>
            <person name="Oyama M."/>
            <person name="Kohara Y."/>
            <person name="Fujiyama A."/>
            <person name="Arakawa K."/>
            <person name="Katayama T."/>
            <person name="Toyoda A."/>
            <person name="Kunieda T."/>
        </authorList>
    </citation>
    <scope>NUCLEOTIDE SEQUENCE [LARGE SCALE GENOMIC DNA]</scope>
    <source>
        <strain evidence="3 4">YOKOZUNA-1</strain>
    </source>
</reference>
<protein>
    <recommendedName>
        <fullName evidence="5">Protein quiver</fullName>
    </recommendedName>
</protein>
<organism evidence="3 4">
    <name type="scientific">Ramazzottius varieornatus</name>
    <name type="common">Water bear</name>
    <name type="synonym">Tardigrade</name>
    <dbReference type="NCBI Taxonomy" id="947166"/>
    <lineage>
        <taxon>Eukaryota</taxon>
        <taxon>Metazoa</taxon>
        <taxon>Ecdysozoa</taxon>
        <taxon>Tardigrada</taxon>
        <taxon>Eutardigrada</taxon>
        <taxon>Parachela</taxon>
        <taxon>Hypsibioidea</taxon>
        <taxon>Ramazzottiidae</taxon>
        <taxon>Ramazzottius</taxon>
    </lineage>
</organism>
<proteinExistence type="predicted"/>
<evidence type="ECO:0000313" key="3">
    <source>
        <dbReference type="EMBL" id="GAU91601.1"/>
    </source>
</evidence>
<sequence>MGRCEFSVHDSIGVLVKCPILLTVILTACVAESTSAHVEDFECLICESGSGISEKCLDPIRPHFDDYRKCSTGHCFVRHTGSARSVDRGCLDILSDDEQTHCATLESSLKNQSVLNAGVGTDECWVCGATKCNVVPLRLTEKTMSWIIFVGAAIGCVSGTIFISALLWYCRWLYQGGKVSVDLSGPQIYVIRNENSLWDFVDRISNLGRK</sequence>
<gene>
    <name evidence="3" type="primary">RvY_03827</name>
    <name evidence="3" type="synonym">RvY_03827.1</name>
    <name evidence="3" type="ORF">RvY_03827-1</name>
</gene>
<keyword evidence="1" id="KW-1133">Transmembrane helix</keyword>
<name>A0A1D1UQ80_RAMVA</name>
<dbReference type="EMBL" id="BDGG01000002">
    <property type="protein sequence ID" value="GAU91601.1"/>
    <property type="molecule type" value="Genomic_DNA"/>
</dbReference>
<evidence type="ECO:0000313" key="4">
    <source>
        <dbReference type="Proteomes" id="UP000186922"/>
    </source>
</evidence>
<dbReference type="Proteomes" id="UP000186922">
    <property type="component" value="Unassembled WGS sequence"/>
</dbReference>
<accession>A0A1D1UQ80</accession>
<dbReference type="PROSITE" id="PS51257">
    <property type="entry name" value="PROKAR_LIPOPROTEIN"/>
    <property type="match status" value="1"/>
</dbReference>
<evidence type="ECO:0008006" key="5">
    <source>
        <dbReference type="Google" id="ProtNLM"/>
    </source>
</evidence>
<keyword evidence="4" id="KW-1185">Reference proteome</keyword>
<dbReference type="AlphaFoldDB" id="A0A1D1UQ80"/>
<keyword evidence="1" id="KW-0812">Transmembrane</keyword>
<keyword evidence="2" id="KW-0732">Signal</keyword>
<feature type="signal peptide" evidence="2">
    <location>
        <begin position="1"/>
        <end position="36"/>
    </location>
</feature>
<evidence type="ECO:0000256" key="1">
    <source>
        <dbReference type="SAM" id="Phobius"/>
    </source>
</evidence>
<feature type="chain" id="PRO_5008897477" description="Protein quiver" evidence="2">
    <location>
        <begin position="37"/>
        <end position="210"/>
    </location>
</feature>